<dbReference type="Proteomes" id="UP001364156">
    <property type="component" value="Chromosome"/>
</dbReference>
<proteinExistence type="predicted"/>
<sequence length="277" mass="30238">MPRFTTSDGLSLYYEDEGQGAPILCLAGLTRNVTDFTYLMPHLTGHRVIRMDYRGRGKSDYAEDFMSYSILREGQDAIELMDHLGIDRFTLIGTSRGGLIAMALSVTHPGRMNGVVLNDIGPEVAPIGIERIMDYVGKTPPFVSLDAAAEALHAGHAEGFPDVPLSRWREQAEFMWADAPGGGVALRYDAKLRDAMIGQAGAGEAPDLWQLFDGLKDLPFAAIRGANSDLLSVETFEKMQARHSDLIAVTVPNRGHVPFLDEPEALSAIHQVLDATK</sequence>
<protein>
    <submittedName>
        <fullName evidence="2">Alpha/beta hydrolase</fullName>
    </submittedName>
</protein>
<dbReference type="Pfam" id="PF00561">
    <property type="entry name" value="Abhydrolase_1"/>
    <property type="match status" value="1"/>
</dbReference>
<reference evidence="2 3" key="1">
    <citation type="submission" date="2023-10" db="EMBL/GenBank/DDBJ databases">
        <title>Roseovarius strain S88 nov., isolated from a marine algae.</title>
        <authorList>
            <person name="Lee M.W."/>
            <person name="Lee J.K."/>
            <person name="Kim J.M."/>
            <person name="Choi D.G."/>
            <person name="Baek J.H."/>
            <person name="Bayburt H."/>
            <person name="Jung J.J."/>
            <person name="Han D.M."/>
            <person name="Jeon C.O."/>
        </authorList>
    </citation>
    <scope>NUCLEOTIDE SEQUENCE [LARGE SCALE GENOMIC DNA]</scope>
    <source>
        <strain evidence="2 3">S88</strain>
    </source>
</reference>
<dbReference type="PRINTS" id="PR00111">
    <property type="entry name" value="ABHYDROLASE"/>
</dbReference>
<dbReference type="Gene3D" id="3.40.50.1820">
    <property type="entry name" value="alpha/beta hydrolase"/>
    <property type="match status" value="1"/>
</dbReference>
<keyword evidence="3" id="KW-1185">Reference proteome</keyword>
<dbReference type="GO" id="GO:0016787">
    <property type="term" value="F:hydrolase activity"/>
    <property type="evidence" value="ECO:0007669"/>
    <property type="project" value="UniProtKB-KW"/>
</dbReference>
<keyword evidence="2" id="KW-0378">Hydrolase</keyword>
<evidence type="ECO:0000259" key="1">
    <source>
        <dbReference type="Pfam" id="PF00561"/>
    </source>
</evidence>
<dbReference type="InterPro" id="IPR050471">
    <property type="entry name" value="AB_hydrolase"/>
</dbReference>
<dbReference type="RefSeq" id="WP_338548659.1">
    <property type="nucleotide sequence ID" value="NZ_CP146069.1"/>
</dbReference>
<evidence type="ECO:0000313" key="2">
    <source>
        <dbReference type="EMBL" id="WWR45746.1"/>
    </source>
</evidence>
<evidence type="ECO:0000313" key="3">
    <source>
        <dbReference type="Proteomes" id="UP001364156"/>
    </source>
</evidence>
<dbReference type="PANTHER" id="PTHR43433:SF5">
    <property type="entry name" value="AB HYDROLASE-1 DOMAIN-CONTAINING PROTEIN"/>
    <property type="match status" value="1"/>
</dbReference>
<accession>A0ABZ2HD41</accession>
<dbReference type="SUPFAM" id="SSF53474">
    <property type="entry name" value="alpha/beta-Hydrolases"/>
    <property type="match status" value="1"/>
</dbReference>
<dbReference type="PANTHER" id="PTHR43433">
    <property type="entry name" value="HYDROLASE, ALPHA/BETA FOLD FAMILY PROTEIN"/>
    <property type="match status" value="1"/>
</dbReference>
<organism evidence="2 3">
    <name type="scientific">Roseovarius phycicola</name>
    <dbReference type="NCBI Taxonomy" id="3080976"/>
    <lineage>
        <taxon>Bacteria</taxon>
        <taxon>Pseudomonadati</taxon>
        <taxon>Pseudomonadota</taxon>
        <taxon>Alphaproteobacteria</taxon>
        <taxon>Rhodobacterales</taxon>
        <taxon>Roseobacteraceae</taxon>
        <taxon>Roseovarius</taxon>
    </lineage>
</organism>
<name>A0ABZ2HD41_9RHOB</name>
<dbReference type="EMBL" id="CP146069">
    <property type="protein sequence ID" value="WWR45746.1"/>
    <property type="molecule type" value="Genomic_DNA"/>
</dbReference>
<dbReference type="InterPro" id="IPR000073">
    <property type="entry name" value="AB_hydrolase_1"/>
</dbReference>
<feature type="domain" description="AB hydrolase-1" evidence="1">
    <location>
        <begin position="22"/>
        <end position="122"/>
    </location>
</feature>
<gene>
    <name evidence="2" type="ORF">RZ517_13240</name>
</gene>
<dbReference type="InterPro" id="IPR029058">
    <property type="entry name" value="AB_hydrolase_fold"/>
</dbReference>